<dbReference type="EMBL" id="JADNRY010000149">
    <property type="protein sequence ID" value="KAF9063294.1"/>
    <property type="molecule type" value="Genomic_DNA"/>
</dbReference>
<dbReference type="OrthoDB" id="420564at2759"/>
<protein>
    <submittedName>
        <fullName evidence="2">Uncharacterized protein</fullName>
    </submittedName>
</protein>
<name>A0A9P5PHC7_9AGAR</name>
<organism evidence="2 3">
    <name type="scientific">Rhodocollybia butyracea</name>
    <dbReference type="NCBI Taxonomy" id="206335"/>
    <lineage>
        <taxon>Eukaryota</taxon>
        <taxon>Fungi</taxon>
        <taxon>Dikarya</taxon>
        <taxon>Basidiomycota</taxon>
        <taxon>Agaricomycotina</taxon>
        <taxon>Agaricomycetes</taxon>
        <taxon>Agaricomycetidae</taxon>
        <taxon>Agaricales</taxon>
        <taxon>Marasmiineae</taxon>
        <taxon>Omphalotaceae</taxon>
        <taxon>Rhodocollybia</taxon>
    </lineage>
</organism>
<evidence type="ECO:0000313" key="2">
    <source>
        <dbReference type="EMBL" id="KAF9063294.1"/>
    </source>
</evidence>
<comment type="caution">
    <text evidence="2">The sequence shown here is derived from an EMBL/GenBank/DDBJ whole genome shotgun (WGS) entry which is preliminary data.</text>
</comment>
<feature type="compositionally biased region" description="Polar residues" evidence="1">
    <location>
        <begin position="1"/>
        <end position="13"/>
    </location>
</feature>
<proteinExistence type="predicted"/>
<evidence type="ECO:0000256" key="1">
    <source>
        <dbReference type="SAM" id="MobiDB-lite"/>
    </source>
</evidence>
<dbReference type="AlphaFoldDB" id="A0A9P5PHC7"/>
<dbReference type="Proteomes" id="UP000772434">
    <property type="component" value="Unassembled WGS sequence"/>
</dbReference>
<reference evidence="2" key="1">
    <citation type="submission" date="2020-11" db="EMBL/GenBank/DDBJ databases">
        <authorList>
            <consortium name="DOE Joint Genome Institute"/>
            <person name="Ahrendt S."/>
            <person name="Riley R."/>
            <person name="Andreopoulos W."/>
            <person name="Labutti K."/>
            <person name="Pangilinan J."/>
            <person name="Ruiz-Duenas F.J."/>
            <person name="Barrasa J.M."/>
            <person name="Sanchez-Garcia M."/>
            <person name="Camarero S."/>
            <person name="Miyauchi S."/>
            <person name="Serrano A."/>
            <person name="Linde D."/>
            <person name="Babiker R."/>
            <person name="Drula E."/>
            <person name="Ayuso-Fernandez I."/>
            <person name="Pacheco R."/>
            <person name="Padilla G."/>
            <person name="Ferreira P."/>
            <person name="Barriuso J."/>
            <person name="Kellner H."/>
            <person name="Castanera R."/>
            <person name="Alfaro M."/>
            <person name="Ramirez L."/>
            <person name="Pisabarro A.G."/>
            <person name="Kuo A."/>
            <person name="Tritt A."/>
            <person name="Lipzen A."/>
            <person name="He G."/>
            <person name="Yan M."/>
            <person name="Ng V."/>
            <person name="Cullen D."/>
            <person name="Martin F."/>
            <person name="Rosso M.-N."/>
            <person name="Henrissat B."/>
            <person name="Hibbett D."/>
            <person name="Martinez A.T."/>
            <person name="Grigoriev I.V."/>
        </authorList>
    </citation>
    <scope>NUCLEOTIDE SEQUENCE</scope>
    <source>
        <strain evidence="2">AH 40177</strain>
    </source>
</reference>
<accession>A0A9P5PHC7</accession>
<evidence type="ECO:0000313" key="3">
    <source>
        <dbReference type="Proteomes" id="UP000772434"/>
    </source>
</evidence>
<dbReference type="PANTHER" id="PTHR35179:SF2">
    <property type="entry name" value="START DOMAIN-CONTAINING PROTEIN"/>
    <property type="match status" value="1"/>
</dbReference>
<feature type="region of interest" description="Disordered" evidence="1">
    <location>
        <begin position="1"/>
        <end position="34"/>
    </location>
</feature>
<gene>
    <name evidence="2" type="ORF">BDP27DRAFT_1335277</name>
</gene>
<sequence>MSFYSSRGSSSPAQRYRYRIPTVRPPPSTTAAVPSLAENERDITEGLLPVPIQTFKIPRADTLVLTDPVKIRDLQYLGSYNWIGSKDQPTILVPGSPPEWRNITTPFTVAADVGTSFADQNSHWFPSANLVPLIVAVNTVQRSQSESGSSTKSFDWSSVDLVTDRNGLRKLLRWINGTAERDFRIDLQLAGNTVIFSRWEKSTQAAMSGFTFGFNFEEKTTNPAKDCEGSTGHHRIVKYDLNGLKVVVRFEVDACLPPVVSSSTNRNRSSTIDDLTLALSSTSISSKSGPPVTFTSIPVGGALSLRVGEGGSVVPQTSLIELSTRSRKRLVDNRWKEDFPQLFLSQTPYHYLGAHDSGHFYEIQKREKTCQSSFTKLRGVLGLIREVAIDHGEQGRLSLVCRGGKLELYGRRDDNSLLPESLIRLFRLSSSNIRRKGT</sequence>
<keyword evidence="3" id="KW-1185">Reference proteome</keyword>
<dbReference type="PANTHER" id="PTHR35179">
    <property type="entry name" value="PROTEIN CBG02620"/>
    <property type="match status" value="1"/>
</dbReference>